<accession>Q4V181</accession>
<geneLocation type="plasmid" evidence="1 2">
    <name>pE33L466</name>
</geneLocation>
<dbReference type="SUPFAM" id="SSF54637">
    <property type="entry name" value="Thioesterase/thiol ester dehydrase-isomerase"/>
    <property type="match status" value="1"/>
</dbReference>
<name>Q4V181_BACCZ</name>
<proteinExistence type="predicted"/>
<dbReference type="PANTHER" id="PTHR31793:SF2">
    <property type="entry name" value="BLR1345 PROTEIN"/>
    <property type="match status" value="1"/>
</dbReference>
<dbReference type="InterPro" id="IPR050563">
    <property type="entry name" value="4-hydroxybenzoyl-CoA_TE"/>
</dbReference>
<dbReference type="GO" id="GO:0047617">
    <property type="term" value="F:fatty acyl-CoA hydrolase activity"/>
    <property type="evidence" value="ECO:0007669"/>
    <property type="project" value="TreeGrafter"/>
</dbReference>
<protein>
    <recommendedName>
        <fullName evidence="3">3-hydroxyacyl-CoA dehydrogenase</fullName>
    </recommendedName>
</protein>
<dbReference type="AlphaFoldDB" id="Q4V181"/>
<keyword evidence="1" id="KW-0614">Plasmid</keyword>
<dbReference type="RefSeq" id="WP_000078107.1">
    <property type="nucleotide sequence ID" value="NC_007103.1"/>
</dbReference>
<sequence length="158" mass="18445">MSQIEKPLLMKNVQKDWIDYNGHMTDAAYSMVFSMAVDQLMIELGVNADFRDKYQYSIYTLETHLCYLAEAHEGQALQVKIQLLDYDTKRLHVFFTMENEKGAQLATSEQMLMGMDMNKRRPAPFPTAINTRVERLSKLHKRLQRPTKAGRTISIRRK</sequence>
<evidence type="ECO:0008006" key="3">
    <source>
        <dbReference type="Google" id="ProtNLM"/>
    </source>
</evidence>
<dbReference type="EMBL" id="CP000040">
    <property type="protein sequence ID" value="AAY60526.1"/>
    <property type="molecule type" value="Genomic_DNA"/>
</dbReference>
<dbReference type="CDD" id="cd00586">
    <property type="entry name" value="4HBT"/>
    <property type="match status" value="1"/>
</dbReference>
<dbReference type="KEGG" id="bcz:pE33L466_0385"/>
<evidence type="ECO:0000313" key="2">
    <source>
        <dbReference type="Proteomes" id="UP000002612"/>
    </source>
</evidence>
<dbReference type="Proteomes" id="UP000002612">
    <property type="component" value="Plasmid pE33L466"/>
</dbReference>
<dbReference type="Pfam" id="PF13279">
    <property type="entry name" value="4HBT_2"/>
    <property type="match status" value="1"/>
</dbReference>
<dbReference type="Gene3D" id="3.10.129.10">
    <property type="entry name" value="Hotdog Thioesterase"/>
    <property type="match status" value="1"/>
</dbReference>
<organism evidence="1 2">
    <name type="scientific">Bacillus cereus (strain ZK / E33L)</name>
    <dbReference type="NCBI Taxonomy" id="288681"/>
    <lineage>
        <taxon>Bacteria</taxon>
        <taxon>Bacillati</taxon>
        <taxon>Bacillota</taxon>
        <taxon>Bacilli</taxon>
        <taxon>Bacillales</taxon>
        <taxon>Bacillaceae</taxon>
        <taxon>Bacillus</taxon>
        <taxon>Bacillus cereus group</taxon>
    </lineage>
</organism>
<gene>
    <name evidence="1" type="ordered locus">pE33L466_0385</name>
</gene>
<reference evidence="2" key="1">
    <citation type="journal article" date="2006" name="J. Bacteriol.">
        <title>Pathogenomic sequence analysis of Bacillus cereus and Bacillus thuringiensis isolates closely related to Bacillus anthracis.</title>
        <authorList>
            <person name="Han C.S."/>
            <person name="Xie G."/>
            <person name="Challacombe J.F."/>
            <person name="Altherr M.R."/>
            <person name="Bhotika S.S."/>
            <person name="Brown N."/>
            <person name="Bruce D."/>
            <person name="Campbell C.S."/>
            <person name="Campbell M.L."/>
            <person name="Chen J."/>
            <person name="Chertkov O."/>
            <person name="Cleland C."/>
            <person name="Dimitrijevic M."/>
            <person name="Doggett N.A."/>
            <person name="Fawcett J.J."/>
            <person name="Glavina T."/>
            <person name="Goodwin L.A."/>
            <person name="Green L.D."/>
            <person name="Hill K.K."/>
            <person name="Hitchcock P."/>
            <person name="Jackson P.J."/>
            <person name="Keim P."/>
            <person name="Kewalramani A.R."/>
            <person name="Longmire J."/>
            <person name="Lucas S."/>
            <person name="Malfatti S."/>
            <person name="McMurry K."/>
            <person name="Meincke L.J."/>
            <person name="Misra M."/>
            <person name="Moseman B.L."/>
            <person name="Mundt M."/>
            <person name="Munk A.C."/>
            <person name="Okinaka R.T."/>
            <person name="Parson-Quintana B."/>
            <person name="Reilly L.P."/>
            <person name="Richardson P."/>
            <person name="Robinson D.L."/>
            <person name="Rubin E."/>
            <person name="Saunders E."/>
            <person name="Tapia R."/>
            <person name="Tesmer J.G."/>
            <person name="Thayer N."/>
            <person name="Thompson L.S."/>
            <person name="Tice H."/>
            <person name="Ticknor L.O."/>
            <person name="Wills P.L."/>
            <person name="Brettin T.S."/>
            <person name="Gilna P."/>
        </authorList>
    </citation>
    <scope>NUCLEOTIDE SEQUENCE [LARGE SCALE GENOMIC DNA]</scope>
    <source>
        <strain evidence="2">ZK / E33L</strain>
        <plasmid evidence="2">pE33L466</plasmid>
    </source>
</reference>
<dbReference type="InterPro" id="IPR029069">
    <property type="entry name" value="HotDog_dom_sf"/>
</dbReference>
<dbReference type="PANTHER" id="PTHR31793">
    <property type="entry name" value="4-HYDROXYBENZOYL-COA THIOESTERASE FAMILY MEMBER"/>
    <property type="match status" value="1"/>
</dbReference>
<evidence type="ECO:0000313" key="1">
    <source>
        <dbReference type="EMBL" id="AAY60526.1"/>
    </source>
</evidence>
<dbReference type="PATRIC" id="fig|288681.22.peg.5944"/>